<dbReference type="EMBL" id="DAAMJS010000008">
    <property type="protein sequence ID" value="HAC6948980.1"/>
    <property type="molecule type" value="Genomic_DNA"/>
</dbReference>
<sequence>MSKPLSFIDNHLLSVRVDEICSAVPTFATKQAALKAGSMFGWRSAVRIERRFEKVWVVGKQCFQSDHSAGMKFEAYRFPLLRWEKEGGITKCPILSVRRFKLEAVQ</sequence>
<gene>
    <name evidence="1" type="ORF">G0D41_17745</name>
</gene>
<comment type="caution">
    <text evidence="1">The sequence shown here is derived from an EMBL/GenBank/DDBJ whole genome shotgun (WGS) entry which is preliminary data.</text>
</comment>
<organism evidence="1">
    <name type="scientific">Salmonella enterica subsp. enterica serovar Javiana</name>
    <dbReference type="NCBI Taxonomy" id="363569"/>
    <lineage>
        <taxon>Bacteria</taxon>
        <taxon>Pseudomonadati</taxon>
        <taxon>Pseudomonadota</taxon>
        <taxon>Gammaproteobacteria</taxon>
        <taxon>Enterobacterales</taxon>
        <taxon>Enterobacteriaceae</taxon>
        <taxon>Salmonella</taxon>
    </lineage>
</organism>
<proteinExistence type="predicted"/>
<protein>
    <submittedName>
        <fullName evidence="1">Uncharacterized protein</fullName>
    </submittedName>
</protein>
<reference evidence="1" key="2">
    <citation type="submission" date="2018-07" db="EMBL/GenBank/DDBJ databases">
        <authorList>
            <consortium name="NCBI Pathogen Detection Project"/>
        </authorList>
    </citation>
    <scope>NUCLEOTIDE SEQUENCE</scope>
    <source>
        <strain evidence="1">13-7331</strain>
    </source>
</reference>
<reference evidence="1" key="1">
    <citation type="journal article" date="2018" name="Genome Biol.">
        <title>SKESA: strategic k-mer extension for scrupulous assemblies.</title>
        <authorList>
            <person name="Souvorov A."/>
            <person name="Agarwala R."/>
            <person name="Lipman D.J."/>
        </authorList>
    </citation>
    <scope>NUCLEOTIDE SEQUENCE</scope>
    <source>
        <strain evidence="1">13-7331</strain>
    </source>
</reference>
<dbReference type="AlphaFoldDB" id="A0A702KW83"/>
<name>A0A702KW83_SALET</name>
<evidence type="ECO:0000313" key="1">
    <source>
        <dbReference type="EMBL" id="HAC6948980.1"/>
    </source>
</evidence>
<accession>A0A702KW83</accession>